<reference evidence="2" key="1">
    <citation type="journal article" date="2014" name="Science">
        <title>Ancient hybridizations among the ancestral genomes of bread wheat.</title>
        <authorList>
            <consortium name="International Wheat Genome Sequencing Consortium,"/>
            <person name="Marcussen T."/>
            <person name="Sandve S.R."/>
            <person name="Heier L."/>
            <person name="Spannagl M."/>
            <person name="Pfeifer M."/>
            <person name="Jakobsen K.S."/>
            <person name="Wulff B.B."/>
            <person name="Steuernagel B."/>
            <person name="Mayer K.F."/>
            <person name="Olsen O.A."/>
        </authorList>
    </citation>
    <scope>NUCLEOTIDE SEQUENCE [LARGE SCALE GENOMIC DNA]</scope>
    <source>
        <strain evidence="2">cv. AL8/78</strain>
    </source>
</reference>
<dbReference type="EnsemblPlants" id="AET5Gv20264100.7">
    <property type="protein sequence ID" value="AET5Gv20264100.7"/>
    <property type="gene ID" value="AET5Gv20264100"/>
</dbReference>
<dbReference type="Gramene" id="AET5Gv20264100.7">
    <property type="protein sequence ID" value="AET5Gv20264100.7"/>
    <property type="gene ID" value="AET5Gv20264100"/>
</dbReference>
<reference evidence="1" key="3">
    <citation type="journal article" date="2017" name="Nature">
        <title>Genome sequence of the progenitor of the wheat D genome Aegilops tauschii.</title>
        <authorList>
            <person name="Luo M.C."/>
            <person name="Gu Y.Q."/>
            <person name="Puiu D."/>
            <person name="Wang H."/>
            <person name="Twardziok S.O."/>
            <person name="Deal K.R."/>
            <person name="Huo N."/>
            <person name="Zhu T."/>
            <person name="Wang L."/>
            <person name="Wang Y."/>
            <person name="McGuire P.E."/>
            <person name="Liu S."/>
            <person name="Long H."/>
            <person name="Ramasamy R.K."/>
            <person name="Rodriguez J.C."/>
            <person name="Van S.L."/>
            <person name="Yuan L."/>
            <person name="Wang Z."/>
            <person name="Xia Z."/>
            <person name="Xiao L."/>
            <person name="Anderson O.D."/>
            <person name="Ouyang S."/>
            <person name="Liang Y."/>
            <person name="Zimin A.V."/>
            <person name="Pertea G."/>
            <person name="Qi P."/>
            <person name="Bennetzen J.L."/>
            <person name="Dai X."/>
            <person name="Dawson M.W."/>
            <person name="Muller H.G."/>
            <person name="Kugler K."/>
            <person name="Rivarola-Duarte L."/>
            <person name="Spannagl M."/>
            <person name="Mayer K.F.X."/>
            <person name="Lu F.H."/>
            <person name="Bevan M.W."/>
            <person name="Leroy P."/>
            <person name="Li P."/>
            <person name="You F.M."/>
            <person name="Sun Q."/>
            <person name="Liu Z."/>
            <person name="Lyons E."/>
            <person name="Wicker T."/>
            <person name="Salzberg S.L."/>
            <person name="Devos K.M."/>
            <person name="Dvorak J."/>
        </authorList>
    </citation>
    <scope>NUCLEOTIDE SEQUENCE [LARGE SCALE GENOMIC DNA]</scope>
    <source>
        <strain evidence="1">cv. AL8/78</strain>
    </source>
</reference>
<reference evidence="2" key="2">
    <citation type="journal article" date="2017" name="Nat. Plants">
        <title>The Aegilops tauschii genome reveals multiple impacts of transposons.</title>
        <authorList>
            <person name="Zhao G."/>
            <person name="Zou C."/>
            <person name="Li K."/>
            <person name="Wang K."/>
            <person name="Li T."/>
            <person name="Gao L."/>
            <person name="Zhang X."/>
            <person name="Wang H."/>
            <person name="Yang Z."/>
            <person name="Liu X."/>
            <person name="Jiang W."/>
            <person name="Mao L."/>
            <person name="Kong X."/>
            <person name="Jiao Y."/>
            <person name="Jia J."/>
        </authorList>
    </citation>
    <scope>NUCLEOTIDE SEQUENCE [LARGE SCALE GENOMIC DNA]</scope>
    <source>
        <strain evidence="2">cv. AL8/78</strain>
    </source>
</reference>
<organism evidence="1 2">
    <name type="scientific">Aegilops tauschii subsp. strangulata</name>
    <name type="common">Goatgrass</name>
    <dbReference type="NCBI Taxonomy" id="200361"/>
    <lineage>
        <taxon>Eukaryota</taxon>
        <taxon>Viridiplantae</taxon>
        <taxon>Streptophyta</taxon>
        <taxon>Embryophyta</taxon>
        <taxon>Tracheophyta</taxon>
        <taxon>Spermatophyta</taxon>
        <taxon>Magnoliopsida</taxon>
        <taxon>Liliopsida</taxon>
        <taxon>Poales</taxon>
        <taxon>Poaceae</taxon>
        <taxon>BOP clade</taxon>
        <taxon>Pooideae</taxon>
        <taxon>Triticodae</taxon>
        <taxon>Triticeae</taxon>
        <taxon>Triticinae</taxon>
        <taxon>Aegilops</taxon>
    </lineage>
</organism>
<protein>
    <submittedName>
        <fullName evidence="1">Uncharacterized protein</fullName>
    </submittedName>
</protein>
<evidence type="ECO:0000313" key="1">
    <source>
        <dbReference type="EnsemblPlants" id="AET5Gv20264100.7"/>
    </source>
</evidence>
<proteinExistence type="predicted"/>
<reference evidence="1" key="4">
    <citation type="submission" date="2019-03" db="UniProtKB">
        <authorList>
            <consortium name="EnsemblPlants"/>
        </authorList>
    </citation>
    <scope>IDENTIFICATION</scope>
</reference>
<dbReference type="AlphaFoldDB" id="A0A453K224"/>
<dbReference type="Proteomes" id="UP000015105">
    <property type="component" value="Chromosome 5D"/>
</dbReference>
<evidence type="ECO:0000313" key="2">
    <source>
        <dbReference type="Proteomes" id="UP000015105"/>
    </source>
</evidence>
<reference evidence="1" key="5">
    <citation type="journal article" date="2021" name="G3 (Bethesda)">
        <title>Aegilops tauschii genome assembly Aet v5.0 features greater sequence contiguity and improved annotation.</title>
        <authorList>
            <person name="Wang L."/>
            <person name="Zhu T."/>
            <person name="Rodriguez J.C."/>
            <person name="Deal K.R."/>
            <person name="Dubcovsky J."/>
            <person name="McGuire P.E."/>
            <person name="Lux T."/>
            <person name="Spannagl M."/>
            <person name="Mayer K.F.X."/>
            <person name="Baldrich P."/>
            <person name="Meyers B.C."/>
            <person name="Huo N."/>
            <person name="Gu Y.Q."/>
            <person name="Zhou H."/>
            <person name="Devos K.M."/>
            <person name="Bennetzen J.L."/>
            <person name="Unver T."/>
            <person name="Budak H."/>
            <person name="Gulick P.J."/>
            <person name="Galiba G."/>
            <person name="Kalapos B."/>
            <person name="Nelson D.R."/>
            <person name="Li P."/>
            <person name="You F.M."/>
            <person name="Luo M.C."/>
            <person name="Dvorak J."/>
        </authorList>
    </citation>
    <scope>NUCLEOTIDE SEQUENCE [LARGE SCALE GENOMIC DNA]</scope>
    <source>
        <strain evidence="1">cv. AL8/78</strain>
    </source>
</reference>
<sequence>MKLSLLNAADKIVQYLWREGDKRYLFPDCIRPADSEPPPHYLFTSGAKDEVEAAWMAAINKEIKRVLTEV</sequence>
<name>A0A453K224_AEGTS</name>
<accession>A0A453K224</accession>
<keyword evidence="2" id="KW-1185">Reference proteome</keyword>